<dbReference type="GO" id="GO:0016020">
    <property type="term" value="C:membrane"/>
    <property type="evidence" value="ECO:0007669"/>
    <property type="project" value="UniProtKB-SubCell"/>
</dbReference>
<accession>A0A0N4ZV66</accession>
<evidence type="ECO:0000256" key="2">
    <source>
        <dbReference type="ARBA" id="ARBA00022692"/>
    </source>
</evidence>
<dbReference type="AlphaFoldDB" id="A0A0N4ZV66"/>
<keyword evidence="3 5" id="KW-1133">Transmembrane helix</keyword>
<dbReference type="InterPro" id="IPR004752">
    <property type="entry name" value="AmpG_permease/AT-1"/>
</dbReference>
<reference evidence="7" key="1">
    <citation type="submission" date="2017-02" db="UniProtKB">
        <authorList>
            <consortium name="WormBaseParasite"/>
        </authorList>
    </citation>
    <scope>IDENTIFICATION</scope>
</reference>
<feature type="transmembrane region" description="Helical" evidence="5">
    <location>
        <begin position="368"/>
        <end position="390"/>
    </location>
</feature>
<sequence length="548" mass="62358">MSNELKHRTGVFINDINLKESKEIKNEIKTTLSKKLLEYYYGDGSSIGLLLILYFLQGIPLGIIGCIPFILSERNISLTDLSFFSFCSYPFSAKLLWAPIVDSIWIRSLGRRKTWLVPTQLLISIYLIVLSFFIDDIIPEDHTHGIPINIKVLTLIFLPLNFLAATQDIAVDGWALTMLSRKNVGLASTCNAIGQYVGVFFGYNLFMFLSSEKYANKFFRNESKIGGLVSFSGFLFFWGIIFCIVTILVLFFKKEVDNSNTLEIKKKDDDVVITKDEGDENELELGIGETYTTLIKIIFLKPMWLLLLILFTNKFSFAASDNTTAIRLIESGMPKEDLAMMNMFLYPLQIFFPIIIGKYIVGDKPLNLFIYAYPLRLFMNIIYSGLLYISPSMMIGHGEYPYYFYGMWLIAMLVNDSLQITMFLSIMAFFAKISDPKIGGTYMTLLNTITNLGGTVSGTVILVIIDMLTVQNCIDKDSGNILGECKTSKGHQSCVDNGHTCSFYIDGYYLSVVLGIIFGILWLLMLWKPIQRLQRIPRDEWLIFKKNK</sequence>
<dbReference type="GO" id="GO:0035348">
    <property type="term" value="P:acetyl-CoA transmembrane transport"/>
    <property type="evidence" value="ECO:0007669"/>
    <property type="project" value="InterPro"/>
</dbReference>
<dbReference type="PANTHER" id="PTHR12778:SF9">
    <property type="entry name" value="ACETYL-COENZYME A TRANSPORTER 1"/>
    <property type="match status" value="1"/>
</dbReference>
<feature type="transmembrane region" description="Helical" evidence="5">
    <location>
        <begin position="146"/>
        <end position="164"/>
    </location>
</feature>
<dbReference type="STRING" id="131310.A0A0N4ZV66"/>
<feature type="transmembrane region" description="Helical" evidence="5">
    <location>
        <begin position="303"/>
        <end position="320"/>
    </location>
</feature>
<dbReference type="InterPro" id="IPR036259">
    <property type="entry name" value="MFS_trans_sf"/>
</dbReference>
<evidence type="ECO:0000256" key="3">
    <source>
        <dbReference type="ARBA" id="ARBA00022989"/>
    </source>
</evidence>
<feature type="transmembrane region" description="Helical" evidence="5">
    <location>
        <begin position="229"/>
        <end position="252"/>
    </location>
</feature>
<evidence type="ECO:0000256" key="5">
    <source>
        <dbReference type="SAM" id="Phobius"/>
    </source>
</evidence>
<feature type="transmembrane region" description="Helical" evidence="5">
    <location>
        <begin position="508"/>
        <end position="527"/>
    </location>
</feature>
<feature type="transmembrane region" description="Helical" evidence="5">
    <location>
        <begin position="47"/>
        <end position="71"/>
    </location>
</feature>
<keyword evidence="2 5" id="KW-0812">Transmembrane</keyword>
<dbReference type="Proteomes" id="UP000038045">
    <property type="component" value="Unplaced"/>
</dbReference>
<dbReference type="SUPFAM" id="SSF103473">
    <property type="entry name" value="MFS general substrate transporter"/>
    <property type="match status" value="1"/>
</dbReference>
<feature type="transmembrane region" description="Helical" evidence="5">
    <location>
        <begin position="115"/>
        <end position="134"/>
    </location>
</feature>
<dbReference type="Gene3D" id="1.20.1250.20">
    <property type="entry name" value="MFS general substrate transporter like domains"/>
    <property type="match status" value="1"/>
</dbReference>
<feature type="transmembrane region" description="Helical" evidence="5">
    <location>
        <begin position="442"/>
        <end position="465"/>
    </location>
</feature>
<dbReference type="GO" id="GO:0008521">
    <property type="term" value="F:acetyl-CoA transmembrane transporter activity"/>
    <property type="evidence" value="ECO:0007669"/>
    <property type="project" value="InterPro"/>
</dbReference>
<dbReference type="PANTHER" id="PTHR12778">
    <property type="entry name" value="SOLUTE CARRIER FAMILY 33 ACETYL-COA TRANSPORTER -RELATED"/>
    <property type="match status" value="1"/>
</dbReference>
<organism evidence="6 7">
    <name type="scientific">Parastrongyloides trichosuri</name>
    <name type="common">Possum-specific nematode worm</name>
    <dbReference type="NCBI Taxonomy" id="131310"/>
    <lineage>
        <taxon>Eukaryota</taxon>
        <taxon>Metazoa</taxon>
        <taxon>Ecdysozoa</taxon>
        <taxon>Nematoda</taxon>
        <taxon>Chromadorea</taxon>
        <taxon>Rhabditida</taxon>
        <taxon>Tylenchina</taxon>
        <taxon>Panagrolaimomorpha</taxon>
        <taxon>Strongyloidoidea</taxon>
        <taxon>Strongyloididae</taxon>
        <taxon>Parastrongyloides</taxon>
    </lineage>
</organism>
<evidence type="ECO:0000256" key="1">
    <source>
        <dbReference type="ARBA" id="ARBA00004141"/>
    </source>
</evidence>
<dbReference type="InterPro" id="IPR024371">
    <property type="entry name" value="AcetylCoA_trans_1-like"/>
</dbReference>
<evidence type="ECO:0000313" key="6">
    <source>
        <dbReference type="Proteomes" id="UP000038045"/>
    </source>
</evidence>
<name>A0A0N4ZV66_PARTI</name>
<dbReference type="WBParaSite" id="PTRK_0001247500.1">
    <property type="protein sequence ID" value="PTRK_0001247500.1"/>
    <property type="gene ID" value="PTRK_0001247500"/>
</dbReference>
<evidence type="ECO:0000256" key="4">
    <source>
        <dbReference type="ARBA" id="ARBA00023136"/>
    </source>
</evidence>
<comment type="subcellular location">
    <subcellularLocation>
        <location evidence="1">Membrane</location>
        <topology evidence="1">Multi-pass membrane protein</topology>
    </subcellularLocation>
</comment>
<dbReference type="Pfam" id="PF13000">
    <property type="entry name" value="Acatn"/>
    <property type="match status" value="2"/>
</dbReference>
<feature type="transmembrane region" description="Helical" evidence="5">
    <location>
        <begin position="402"/>
        <end position="430"/>
    </location>
</feature>
<keyword evidence="6" id="KW-1185">Reference proteome</keyword>
<feature type="transmembrane region" description="Helical" evidence="5">
    <location>
        <begin position="340"/>
        <end position="361"/>
    </location>
</feature>
<protein>
    <submittedName>
        <fullName evidence="7">Acetyl-coenzyme A transporter 1</fullName>
    </submittedName>
</protein>
<feature type="transmembrane region" description="Helical" evidence="5">
    <location>
        <begin position="184"/>
        <end position="209"/>
    </location>
</feature>
<evidence type="ECO:0000313" key="7">
    <source>
        <dbReference type="WBParaSite" id="PTRK_0001247500.1"/>
    </source>
</evidence>
<proteinExistence type="predicted"/>
<keyword evidence="4 5" id="KW-0472">Membrane</keyword>